<dbReference type="Pfam" id="PF00027">
    <property type="entry name" value="cNMP_binding"/>
    <property type="match status" value="1"/>
</dbReference>
<proteinExistence type="predicted"/>
<keyword evidence="3" id="KW-1185">Reference proteome</keyword>
<dbReference type="PANTHER" id="PTHR11635:SF152">
    <property type="entry name" value="CAMP-DEPENDENT PROTEIN KINASE TYPE I REGULATORY SUBUNIT-RELATED"/>
    <property type="match status" value="1"/>
</dbReference>
<dbReference type="InterPro" id="IPR050503">
    <property type="entry name" value="cAMP-dep_PK_reg_su-like"/>
</dbReference>
<evidence type="ECO:0000313" key="3">
    <source>
        <dbReference type="Proteomes" id="UP001139319"/>
    </source>
</evidence>
<protein>
    <submittedName>
        <fullName evidence="2">Cyclic nucleotide-binding domain-containing protein</fullName>
    </submittedName>
</protein>
<dbReference type="PANTHER" id="PTHR11635">
    <property type="entry name" value="CAMP-DEPENDENT PROTEIN KINASE REGULATORY CHAIN"/>
    <property type="match status" value="1"/>
</dbReference>
<accession>A0A9X2KUH4</accession>
<dbReference type="SUPFAM" id="SSF51206">
    <property type="entry name" value="cAMP-binding domain-like"/>
    <property type="match status" value="1"/>
</dbReference>
<dbReference type="InterPro" id="IPR018490">
    <property type="entry name" value="cNMP-bd_dom_sf"/>
</dbReference>
<dbReference type="CDD" id="cd00038">
    <property type="entry name" value="CAP_ED"/>
    <property type="match status" value="1"/>
</dbReference>
<evidence type="ECO:0000259" key="1">
    <source>
        <dbReference type="PROSITE" id="PS50042"/>
    </source>
</evidence>
<name>A0A9X2KUH4_9GAMM</name>
<reference evidence="2" key="2">
    <citation type="submission" date="2023-01" db="EMBL/GenBank/DDBJ databases">
        <title>Gilvimarinus xylanilyticus HB14 isolated from Caulerpa lentillifera aquaculture base in Hainan, China.</title>
        <authorList>
            <person name="Zhang Y.-J."/>
        </authorList>
    </citation>
    <scope>NUCLEOTIDE SEQUENCE</scope>
    <source>
        <strain evidence="2">HB14</strain>
    </source>
</reference>
<dbReference type="PROSITE" id="PS50042">
    <property type="entry name" value="CNMP_BINDING_3"/>
    <property type="match status" value="1"/>
</dbReference>
<evidence type="ECO:0000313" key="2">
    <source>
        <dbReference type="EMBL" id="MCP8900267.1"/>
    </source>
</evidence>
<dbReference type="EMBL" id="JAMFTH010000004">
    <property type="protein sequence ID" value="MCP8900267.1"/>
    <property type="molecule type" value="Genomic_DNA"/>
</dbReference>
<dbReference type="GO" id="GO:0030552">
    <property type="term" value="F:cAMP binding"/>
    <property type="evidence" value="ECO:0007669"/>
    <property type="project" value="TreeGrafter"/>
</dbReference>
<dbReference type="Gene3D" id="2.60.120.10">
    <property type="entry name" value="Jelly Rolls"/>
    <property type="match status" value="1"/>
</dbReference>
<sequence length="226" mass="25847">MQIKRIESIERQSLEQLLFAIPFFKAVKSSSEEQFETLLRYSRVIVYRPGEMVLRRGDGDQGLYFLLKGRLAVYADEALTGEPVNIITPGEVFGDLARLTHRPRSATVVADSSYRETMVFASDFSIFGDLASTRPINLHTKLLYYRNAVHNLRWKLEVYRAQFPRSELANSHRHIKLYVGEKDSLRELEALHEQARALADLLLAWNDRFGSLESPAAVQQSSQKTS</sequence>
<dbReference type="RefSeq" id="WP_253968559.1">
    <property type="nucleotide sequence ID" value="NZ_JAMFTH010000004.1"/>
</dbReference>
<dbReference type="GO" id="GO:0034236">
    <property type="term" value="F:protein kinase A catalytic subunit binding"/>
    <property type="evidence" value="ECO:0007669"/>
    <property type="project" value="TreeGrafter"/>
</dbReference>
<dbReference type="AlphaFoldDB" id="A0A9X2KUH4"/>
<dbReference type="GO" id="GO:0005829">
    <property type="term" value="C:cytosol"/>
    <property type="evidence" value="ECO:0007669"/>
    <property type="project" value="TreeGrafter"/>
</dbReference>
<dbReference type="Proteomes" id="UP001139319">
    <property type="component" value="Unassembled WGS sequence"/>
</dbReference>
<dbReference type="GO" id="GO:0005952">
    <property type="term" value="C:cAMP-dependent protein kinase complex"/>
    <property type="evidence" value="ECO:0007669"/>
    <property type="project" value="InterPro"/>
</dbReference>
<organism evidence="2 3">
    <name type="scientific">Gilvimarinus xylanilyticus</name>
    <dbReference type="NCBI Taxonomy" id="2944139"/>
    <lineage>
        <taxon>Bacteria</taxon>
        <taxon>Pseudomonadati</taxon>
        <taxon>Pseudomonadota</taxon>
        <taxon>Gammaproteobacteria</taxon>
        <taxon>Cellvibrionales</taxon>
        <taxon>Cellvibrionaceae</taxon>
        <taxon>Gilvimarinus</taxon>
    </lineage>
</organism>
<reference evidence="2" key="1">
    <citation type="submission" date="2022-05" db="EMBL/GenBank/DDBJ databases">
        <authorList>
            <person name="Sun H.-N."/>
        </authorList>
    </citation>
    <scope>NUCLEOTIDE SEQUENCE</scope>
    <source>
        <strain evidence="2">HB14</strain>
    </source>
</reference>
<dbReference type="InterPro" id="IPR000595">
    <property type="entry name" value="cNMP-bd_dom"/>
</dbReference>
<dbReference type="PRINTS" id="PR00103">
    <property type="entry name" value="CAMPKINASE"/>
</dbReference>
<gene>
    <name evidence="2" type="ORF">M6D89_13245</name>
</gene>
<comment type="caution">
    <text evidence="2">The sequence shown here is derived from an EMBL/GenBank/DDBJ whole genome shotgun (WGS) entry which is preliminary data.</text>
</comment>
<dbReference type="InterPro" id="IPR014710">
    <property type="entry name" value="RmlC-like_jellyroll"/>
</dbReference>
<dbReference type="SMART" id="SM00100">
    <property type="entry name" value="cNMP"/>
    <property type="match status" value="1"/>
</dbReference>
<dbReference type="GO" id="GO:0004862">
    <property type="term" value="F:cAMP-dependent protein kinase inhibitor activity"/>
    <property type="evidence" value="ECO:0007669"/>
    <property type="project" value="TreeGrafter"/>
</dbReference>
<feature type="domain" description="Cyclic nucleotide-binding" evidence="1">
    <location>
        <begin position="26"/>
        <end position="110"/>
    </location>
</feature>